<evidence type="ECO:0000259" key="7">
    <source>
        <dbReference type="Pfam" id="PF02656"/>
    </source>
</evidence>
<proteinExistence type="predicted"/>
<protein>
    <submittedName>
        <fullName evidence="8">Putative membrane protein</fullName>
    </submittedName>
</protein>
<keyword evidence="2" id="KW-1003">Cell membrane</keyword>
<evidence type="ECO:0000256" key="4">
    <source>
        <dbReference type="ARBA" id="ARBA00022989"/>
    </source>
</evidence>
<dbReference type="PANTHER" id="PTHR34187:SF2">
    <property type="entry name" value="DUF202 DOMAIN-CONTAINING PROTEIN"/>
    <property type="match status" value="1"/>
</dbReference>
<gene>
    <name evidence="8" type="ORF">SAMN05444695_11171</name>
</gene>
<feature type="transmembrane region" description="Helical" evidence="6">
    <location>
        <begin position="103"/>
        <end position="125"/>
    </location>
</feature>
<keyword evidence="5 6" id="KW-0472">Membrane</keyword>
<evidence type="ECO:0000256" key="3">
    <source>
        <dbReference type="ARBA" id="ARBA00022692"/>
    </source>
</evidence>
<dbReference type="Pfam" id="PF02656">
    <property type="entry name" value="DUF202"/>
    <property type="match status" value="1"/>
</dbReference>
<dbReference type="Proteomes" id="UP000183263">
    <property type="component" value="Unassembled WGS sequence"/>
</dbReference>
<evidence type="ECO:0000256" key="5">
    <source>
        <dbReference type="ARBA" id="ARBA00023136"/>
    </source>
</evidence>
<keyword evidence="4 6" id="KW-1133">Transmembrane helix</keyword>
<keyword evidence="9" id="KW-1185">Reference proteome</keyword>
<evidence type="ECO:0000256" key="6">
    <source>
        <dbReference type="SAM" id="Phobius"/>
    </source>
</evidence>
<accession>A0A1G8NHK1</accession>
<evidence type="ECO:0000313" key="8">
    <source>
        <dbReference type="EMBL" id="SDI79638.1"/>
    </source>
</evidence>
<dbReference type="EMBL" id="FNDN01000011">
    <property type="protein sequence ID" value="SDI79638.1"/>
    <property type="molecule type" value="Genomic_DNA"/>
</dbReference>
<dbReference type="PANTHER" id="PTHR34187">
    <property type="entry name" value="FGR18P"/>
    <property type="match status" value="1"/>
</dbReference>
<sequence>MVGATITIVTDEQRPDEQRPDERFTLASERTFLAWMRSSLALLAGGIAMIHLVPQFSTGWVRTTLGLVLIFLAAAAAVVGLRRWSQVEKALRSGAPMPPPHELWLFAVVLTFVAFTAAVASVVAAL</sequence>
<dbReference type="AlphaFoldDB" id="A0A1G8NHK1"/>
<evidence type="ECO:0000256" key="2">
    <source>
        <dbReference type="ARBA" id="ARBA00022475"/>
    </source>
</evidence>
<name>A0A1G8NHK1_9NOCA</name>
<evidence type="ECO:0000256" key="1">
    <source>
        <dbReference type="ARBA" id="ARBA00004651"/>
    </source>
</evidence>
<dbReference type="GO" id="GO:0005886">
    <property type="term" value="C:plasma membrane"/>
    <property type="evidence" value="ECO:0007669"/>
    <property type="project" value="UniProtKB-SubCell"/>
</dbReference>
<feature type="transmembrane region" description="Helical" evidence="6">
    <location>
        <begin position="59"/>
        <end position="82"/>
    </location>
</feature>
<reference evidence="8 9" key="1">
    <citation type="submission" date="2016-10" db="EMBL/GenBank/DDBJ databases">
        <authorList>
            <person name="de Groot N.N."/>
        </authorList>
    </citation>
    <scope>NUCLEOTIDE SEQUENCE [LARGE SCALE GENOMIC DNA]</scope>
    <source>
        <strain evidence="8 9">DSM 44892</strain>
    </source>
</reference>
<keyword evidence="3 6" id="KW-0812">Transmembrane</keyword>
<comment type="subcellular location">
    <subcellularLocation>
        <location evidence="1">Cell membrane</location>
        <topology evidence="1">Multi-pass membrane protein</topology>
    </subcellularLocation>
</comment>
<evidence type="ECO:0000313" key="9">
    <source>
        <dbReference type="Proteomes" id="UP000183263"/>
    </source>
</evidence>
<feature type="domain" description="DUF202" evidence="7">
    <location>
        <begin position="23"/>
        <end position="90"/>
    </location>
</feature>
<dbReference type="InterPro" id="IPR003807">
    <property type="entry name" value="DUF202"/>
</dbReference>
<organism evidence="8 9">
    <name type="scientific">Rhodococcus triatomae</name>
    <dbReference type="NCBI Taxonomy" id="300028"/>
    <lineage>
        <taxon>Bacteria</taxon>
        <taxon>Bacillati</taxon>
        <taxon>Actinomycetota</taxon>
        <taxon>Actinomycetes</taxon>
        <taxon>Mycobacteriales</taxon>
        <taxon>Nocardiaceae</taxon>
        <taxon>Rhodococcus</taxon>
    </lineage>
</organism>
<feature type="transmembrane region" description="Helical" evidence="6">
    <location>
        <begin position="32"/>
        <end position="53"/>
    </location>
</feature>
<dbReference type="InterPro" id="IPR052053">
    <property type="entry name" value="IM_YidH-like"/>
</dbReference>